<dbReference type="InterPro" id="IPR000073">
    <property type="entry name" value="AB_hydrolase_1"/>
</dbReference>
<keyword evidence="1" id="KW-0732">Signal</keyword>
<protein>
    <submittedName>
        <fullName evidence="3">Pimeloyl-ACP methyl ester carboxylesterase</fullName>
    </submittedName>
</protein>
<dbReference type="InterPro" id="IPR029058">
    <property type="entry name" value="AB_hydrolase_fold"/>
</dbReference>
<organism evidence="3 4">
    <name type="scientific">Pseudoduganella violacea</name>
    <dbReference type="NCBI Taxonomy" id="1715466"/>
    <lineage>
        <taxon>Bacteria</taxon>
        <taxon>Pseudomonadati</taxon>
        <taxon>Pseudomonadota</taxon>
        <taxon>Betaproteobacteria</taxon>
        <taxon>Burkholderiales</taxon>
        <taxon>Oxalobacteraceae</taxon>
        <taxon>Telluria group</taxon>
        <taxon>Pseudoduganella</taxon>
    </lineage>
</organism>
<evidence type="ECO:0000256" key="1">
    <source>
        <dbReference type="SAM" id="SignalP"/>
    </source>
</evidence>
<gene>
    <name evidence="3" type="ORF">FHS03_003527</name>
</gene>
<evidence type="ECO:0000259" key="2">
    <source>
        <dbReference type="Pfam" id="PF00561"/>
    </source>
</evidence>
<dbReference type="RefSeq" id="WP_183442241.1">
    <property type="nucleotide sequence ID" value="NZ_JACHXD010000010.1"/>
</dbReference>
<dbReference type="AlphaFoldDB" id="A0A7W5BCU1"/>
<dbReference type="GO" id="GO:0003824">
    <property type="term" value="F:catalytic activity"/>
    <property type="evidence" value="ECO:0007669"/>
    <property type="project" value="InterPro"/>
</dbReference>
<dbReference type="PANTHER" id="PTHR43798">
    <property type="entry name" value="MONOACYLGLYCEROL LIPASE"/>
    <property type="match status" value="1"/>
</dbReference>
<comment type="caution">
    <text evidence="3">The sequence shown here is derived from an EMBL/GenBank/DDBJ whole genome shotgun (WGS) entry which is preliminary data.</text>
</comment>
<dbReference type="Gene3D" id="3.40.50.1820">
    <property type="entry name" value="alpha/beta hydrolase"/>
    <property type="match status" value="1"/>
</dbReference>
<feature type="signal peptide" evidence="1">
    <location>
        <begin position="1"/>
        <end position="22"/>
    </location>
</feature>
<dbReference type="SUPFAM" id="SSF53474">
    <property type="entry name" value="alpha/beta-Hydrolases"/>
    <property type="match status" value="1"/>
</dbReference>
<feature type="chain" id="PRO_5030735718" evidence="1">
    <location>
        <begin position="23"/>
        <end position="351"/>
    </location>
</feature>
<reference evidence="3 4" key="1">
    <citation type="submission" date="2020-08" db="EMBL/GenBank/DDBJ databases">
        <title>Genomic Encyclopedia of Type Strains, Phase III (KMG-III): the genomes of soil and plant-associated and newly described type strains.</title>
        <authorList>
            <person name="Whitman W."/>
        </authorList>
    </citation>
    <scope>NUCLEOTIDE SEQUENCE [LARGE SCALE GENOMIC DNA]</scope>
    <source>
        <strain evidence="3 4">CECT 8897</strain>
    </source>
</reference>
<evidence type="ECO:0000313" key="4">
    <source>
        <dbReference type="Proteomes" id="UP000541535"/>
    </source>
</evidence>
<dbReference type="GO" id="GO:0016020">
    <property type="term" value="C:membrane"/>
    <property type="evidence" value="ECO:0007669"/>
    <property type="project" value="TreeGrafter"/>
</dbReference>
<dbReference type="InterPro" id="IPR050266">
    <property type="entry name" value="AB_hydrolase_sf"/>
</dbReference>
<dbReference type="Pfam" id="PF00561">
    <property type="entry name" value="Abhydrolase_1"/>
    <property type="match status" value="1"/>
</dbReference>
<dbReference type="PRINTS" id="PR00412">
    <property type="entry name" value="EPOXHYDRLASE"/>
</dbReference>
<dbReference type="EMBL" id="JACHXD010000010">
    <property type="protein sequence ID" value="MBB3120460.1"/>
    <property type="molecule type" value="Genomic_DNA"/>
</dbReference>
<feature type="domain" description="AB hydrolase-1" evidence="2">
    <location>
        <begin position="55"/>
        <end position="335"/>
    </location>
</feature>
<evidence type="ECO:0000313" key="3">
    <source>
        <dbReference type="EMBL" id="MBB3120460.1"/>
    </source>
</evidence>
<dbReference type="InterPro" id="IPR000639">
    <property type="entry name" value="Epox_hydrolase-like"/>
</dbReference>
<dbReference type="Proteomes" id="UP000541535">
    <property type="component" value="Unassembled WGS sequence"/>
</dbReference>
<proteinExistence type="predicted"/>
<dbReference type="PANTHER" id="PTHR43798:SF33">
    <property type="entry name" value="HYDROLASE, PUTATIVE (AFU_ORTHOLOGUE AFUA_2G14860)-RELATED"/>
    <property type="match status" value="1"/>
</dbReference>
<sequence>MPRLTLALILPLMLSGPAPSRAQETLQRQELYTENIAGMRLHLRQVRGAAGEGRAILLLHGARVAGVGSFDLPVAGGSFAADLAQRGFDVYLLDVRGYGDSARPVQLEQAPSAHAPLVRSNEAVQDIGAAVEFIRQRRKGQRVALFGWATGGQWAGHYASLHPDRLSALIVLNSLYRGSTPHALIGKGSRMEHPAQPGRFNPGACGAYRLNEAASLARPWDDAIPEADKSVRRDPQVAQAYAQAALASDPGSGARAPASFRSPCGAFEDSFYLATGRQQWDASLITAPTLIVAGERDFWSRPEDVQNLAADLVHAGKVQVLRIPDASHFIHLERPQFGRAQLLDAIDAFVR</sequence>
<keyword evidence="4" id="KW-1185">Reference proteome</keyword>
<accession>A0A7W5BCU1</accession>
<name>A0A7W5BCU1_9BURK</name>